<evidence type="ECO:0000256" key="2">
    <source>
        <dbReference type="ARBA" id="ARBA00022737"/>
    </source>
</evidence>
<evidence type="ECO:0000259" key="7">
    <source>
        <dbReference type="PROSITE" id="PS50157"/>
    </source>
</evidence>
<dbReference type="PANTHER" id="PTHR23057:SF0">
    <property type="entry name" value="JUXTAPOSED WITH ANOTHER ZINC FINGER PROTEIN 1"/>
    <property type="match status" value="1"/>
</dbReference>
<feature type="region of interest" description="Disordered" evidence="6">
    <location>
        <begin position="1"/>
        <end position="25"/>
    </location>
</feature>
<feature type="domain" description="C2H2-type" evidence="7">
    <location>
        <begin position="614"/>
        <end position="644"/>
    </location>
</feature>
<feature type="region of interest" description="Disordered" evidence="6">
    <location>
        <begin position="155"/>
        <end position="206"/>
    </location>
</feature>
<dbReference type="GO" id="GO:0008270">
    <property type="term" value="F:zinc ion binding"/>
    <property type="evidence" value="ECO:0007669"/>
    <property type="project" value="UniProtKB-KW"/>
</dbReference>
<feature type="domain" description="C2H2-type" evidence="7">
    <location>
        <begin position="574"/>
        <end position="604"/>
    </location>
</feature>
<comment type="caution">
    <text evidence="8">The sequence shown here is derived from an EMBL/GenBank/DDBJ whole genome shotgun (WGS) entry which is preliminary data.</text>
</comment>
<evidence type="ECO:0000256" key="1">
    <source>
        <dbReference type="ARBA" id="ARBA00022723"/>
    </source>
</evidence>
<dbReference type="SUPFAM" id="SSF57667">
    <property type="entry name" value="beta-beta-alpha zinc fingers"/>
    <property type="match status" value="1"/>
</dbReference>
<feature type="region of interest" description="Disordered" evidence="6">
    <location>
        <begin position="494"/>
        <end position="539"/>
    </location>
</feature>
<dbReference type="InterPro" id="IPR013087">
    <property type="entry name" value="Znf_C2H2_type"/>
</dbReference>
<keyword evidence="3 5" id="KW-0863">Zinc-finger</keyword>
<dbReference type="Gene3D" id="3.30.160.60">
    <property type="entry name" value="Classic Zinc Finger"/>
    <property type="match status" value="1"/>
</dbReference>
<dbReference type="AlphaFoldDB" id="A0A9N8VZC6"/>
<evidence type="ECO:0000256" key="6">
    <source>
        <dbReference type="SAM" id="MobiDB-lite"/>
    </source>
</evidence>
<feature type="region of interest" description="Disordered" evidence="6">
    <location>
        <begin position="452"/>
        <end position="471"/>
    </location>
</feature>
<protein>
    <submittedName>
        <fullName evidence="8">11088_t:CDS:1</fullName>
    </submittedName>
</protein>
<evidence type="ECO:0000256" key="3">
    <source>
        <dbReference type="ARBA" id="ARBA00022771"/>
    </source>
</evidence>
<gene>
    <name evidence="8" type="ORF">POCULU_LOCUS778</name>
</gene>
<name>A0A9N8VZC6_9GLOM</name>
<evidence type="ECO:0000313" key="8">
    <source>
        <dbReference type="EMBL" id="CAG8465536.1"/>
    </source>
</evidence>
<evidence type="ECO:0000256" key="4">
    <source>
        <dbReference type="ARBA" id="ARBA00022833"/>
    </source>
</evidence>
<dbReference type="PROSITE" id="PS50157">
    <property type="entry name" value="ZINC_FINGER_C2H2_2"/>
    <property type="match status" value="2"/>
</dbReference>
<dbReference type="GO" id="GO:0005634">
    <property type="term" value="C:nucleus"/>
    <property type="evidence" value="ECO:0007669"/>
    <property type="project" value="TreeGrafter"/>
</dbReference>
<dbReference type="OrthoDB" id="3269380at2759"/>
<dbReference type="PROSITE" id="PS00028">
    <property type="entry name" value="ZINC_FINGER_C2H2_1"/>
    <property type="match status" value="2"/>
</dbReference>
<keyword evidence="4" id="KW-0862">Zinc</keyword>
<keyword evidence="9" id="KW-1185">Reference proteome</keyword>
<feature type="compositionally biased region" description="Polar residues" evidence="6">
    <location>
        <begin position="494"/>
        <end position="503"/>
    </location>
</feature>
<organism evidence="8 9">
    <name type="scientific">Paraglomus occultum</name>
    <dbReference type="NCBI Taxonomy" id="144539"/>
    <lineage>
        <taxon>Eukaryota</taxon>
        <taxon>Fungi</taxon>
        <taxon>Fungi incertae sedis</taxon>
        <taxon>Mucoromycota</taxon>
        <taxon>Glomeromycotina</taxon>
        <taxon>Glomeromycetes</taxon>
        <taxon>Paraglomerales</taxon>
        <taxon>Paraglomeraceae</taxon>
        <taxon>Paraglomus</taxon>
    </lineage>
</organism>
<dbReference type="PANTHER" id="PTHR23057">
    <property type="entry name" value="JUXTAPOSED WITH ANOTHER ZINC FINGER PROTEIN 1"/>
    <property type="match status" value="1"/>
</dbReference>
<accession>A0A9N8VZC6</accession>
<dbReference type="InterPro" id="IPR051580">
    <property type="entry name" value="ZnF-Chromatin_assoc"/>
</dbReference>
<dbReference type="SMART" id="SM00355">
    <property type="entry name" value="ZnF_C2H2"/>
    <property type="match status" value="2"/>
</dbReference>
<keyword evidence="1" id="KW-0479">Metal-binding</keyword>
<dbReference type="EMBL" id="CAJVPJ010000046">
    <property type="protein sequence ID" value="CAG8465536.1"/>
    <property type="molecule type" value="Genomic_DNA"/>
</dbReference>
<dbReference type="InterPro" id="IPR036236">
    <property type="entry name" value="Znf_C2H2_sf"/>
</dbReference>
<sequence>MPHATEIPANDPTHMESSISSPIPIPSMPSTRTHAWNEQQPMTYTATAPTPSSAAPIETTASLEYNPFLTSLLSSEELIDVYGGSYEIDDQLYQASSLISDSKKFENPSFKCCGLVLDWQALHRHNQTRHYPSDSLPVGDWIGSVTPTTEVFSTSPYLNLSPRSSPKTPRDGQSPQISDVMETSPSSTVTALASSSPTTKKSQSNATAQNIAQGLLHNYQRAQSLWALENCDPHNISCQRQLSQSLPQFDSDNTMELIPALAGNQQYVIPGLLHQSNIGGISVTSPVHNVNASVGIRFSDSPLIGTALVDYNDPQRRRSAPSILPSTTQYTSSIDLMSVPYAPNYASSNTMRQIAVSPTTGYPTSEDVTPVSLSHASTLTTRCELNNLTSPTSAPSSLSINTTRFTNIDVLVASPTEICRMPDHDITSTFAFNSSTNSAFATTGHTVSLAEVYSGPPGTSKPSKKKSRNTAGGQLINNAQTCISSNTCWIRNNDMNTSRNEQGQEAPVHAPRGLKRTQSCPTDSTAAANKRRTMQPSQSVVATTPLVSVIQSSPDASAIVKTSTVAEAEASKPFRCTVVGCPKTYKNANGLKYHKAHGHSTQSGNGDRCAEKPYKCDIDSCTKAYKNPNGLKYHLDHHHPGYVKPTNGLKYHLDHHNSGRGLQVINTAVVGAGQQIPISQ</sequence>
<proteinExistence type="predicted"/>
<feature type="compositionally biased region" description="Polar residues" evidence="6">
    <location>
        <begin position="516"/>
        <end position="527"/>
    </location>
</feature>
<keyword evidence="2" id="KW-0677">Repeat</keyword>
<evidence type="ECO:0000313" key="9">
    <source>
        <dbReference type="Proteomes" id="UP000789572"/>
    </source>
</evidence>
<dbReference type="Proteomes" id="UP000789572">
    <property type="component" value="Unassembled WGS sequence"/>
</dbReference>
<reference evidence="8" key="1">
    <citation type="submission" date="2021-06" db="EMBL/GenBank/DDBJ databases">
        <authorList>
            <person name="Kallberg Y."/>
            <person name="Tangrot J."/>
            <person name="Rosling A."/>
        </authorList>
    </citation>
    <scope>NUCLEOTIDE SEQUENCE</scope>
    <source>
        <strain evidence="8">IA702</strain>
    </source>
</reference>
<evidence type="ECO:0000256" key="5">
    <source>
        <dbReference type="PROSITE-ProRule" id="PRU00042"/>
    </source>
</evidence>